<dbReference type="Proteomes" id="UP000604765">
    <property type="component" value="Unassembled WGS sequence"/>
</dbReference>
<dbReference type="CDD" id="cd05005">
    <property type="entry name" value="SIS_PHI"/>
    <property type="match status" value="1"/>
</dbReference>
<name>A0ABQ3W0U3_9LACO</name>
<dbReference type="PANTHER" id="PTHR43443:SF1">
    <property type="entry name" value="3-HEXULOSE-6-PHOSPHATE ISOMERASE"/>
    <property type="match status" value="1"/>
</dbReference>
<feature type="domain" description="SIS" evidence="2">
    <location>
        <begin position="20"/>
        <end position="165"/>
    </location>
</feature>
<dbReference type="InterPro" id="IPR046348">
    <property type="entry name" value="SIS_dom_sf"/>
</dbReference>
<dbReference type="PROSITE" id="PS51464">
    <property type="entry name" value="SIS"/>
    <property type="match status" value="1"/>
</dbReference>
<comment type="caution">
    <text evidence="3">The sequence shown here is derived from an EMBL/GenBank/DDBJ whole genome shotgun (WGS) entry which is preliminary data.</text>
</comment>
<dbReference type="PANTHER" id="PTHR43443">
    <property type="entry name" value="3-HEXULOSE-6-PHOSPHATE ISOMERASE"/>
    <property type="match status" value="1"/>
</dbReference>
<dbReference type="Gene3D" id="3.40.50.10490">
    <property type="entry name" value="Glucose-6-phosphate isomerase like protein, domain 1"/>
    <property type="match status" value="1"/>
</dbReference>
<dbReference type="SUPFAM" id="SSF53697">
    <property type="entry name" value="SIS domain"/>
    <property type="match status" value="1"/>
</dbReference>
<evidence type="ECO:0000313" key="4">
    <source>
        <dbReference type="Proteomes" id="UP000604765"/>
    </source>
</evidence>
<proteinExistence type="inferred from homology"/>
<protein>
    <submittedName>
        <fullName evidence="3">6-phospho-3-hexuloisomerase</fullName>
    </submittedName>
</protein>
<dbReference type="RefSeq" id="WP_203630442.1">
    <property type="nucleotide sequence ID" value="NZ_BNJR01000016.1"/>
</dbReference>
<dbReference type="Pfam" id="PF01380">
    <property type="entry name" value="SIS"/>
    <property type="match status" value="1"/>
</dbReference>
<reference evidence="3 4" key="1">
    <citation type="journal article" date="2021" name="Int. J. Syst. Evol. Microbiol.">
        <title>Lentilactobacillus fungorum sp. nov., isolated from spent mushroom substrates.</title>
        <authorList>
            <person name="Tohno M."/>
            <person name="Tanizawa Y."/>
            <person name="Kojima Y."/>
            <person name="Sakamoto M."/>
            <person name="Ohkuma M."/>
            <person name="Kobayashi H."/>
        </authorList>
    </citation>
    <scope>NUCLEOTIDE SEQUENCE [LARGE SCALE GENOMIC DNA]</scope>
    <source>
        <strain evidence="3 4">YK48G</strain>
    </source>
</reference>
<organism evidence="3 4">
    <name type="scientific">Lentilactobacillus fungorum</name>
    <dbReference type="NCBI Taxonomy" id="2201250"/>
    <lineage>
        <taxon>Bacteria</taxon>
        <taxon>Bacillati</taxon>
        <taxon>Bacillota</taxon>
        <taxon>Bacilli</taxon>
        <taxon>Lactobacillales</taxon>
        <taxon>Lactobacillaceae</taxon>
        <taxon>Lentilactobacillus</taxon>
    </lineage>
</organism>
<evidence type="ECO:0000259" key="2">
    <source>
        <dbReference type="PROSITE" id="PS51464"/>
    </source>
</evidence>
<comment type="similarity">
    <text evidence="1">Belongs to the SIS family. PHI subfamily.</text>
</comment>
<keyword evidence="4" id="KW-1185">Reference proteome</keyword>
<gene>
    <name evidence="3" type="ORF">YK48G_18700</name>
</gene>
<evidence type="ECO:0000313" key="3">
    <source>
        <dbReference type="EMBL" id="GHP14445.1"/>
    </source>
</evidence>
<accession>A0ABQ3W0U3</accession>
<evidence type="ECO:0000256" key="1">
    <source>
        <dbReference type="ARBA" id="ARBA00009235"/>
    </source>
</evidence>
<dbReference type="EMBL" id="BNJR01000016">
    <property type="protein sequence ID" value="GHP14445.1"/>
    <property type="molecule type" value="Genomic_DNA"/>
</dbReference>
<dbReference type="NCBIfam" id="TIGR03127">
    <property type="entry name" value="RuMP_HxlB"/>
    <property type="match status" value="1"/>
</dbReference>
<sequence length="178" mass="19181">MAPLKQIIDELSQMSQQLTIDDQLINQLTIAHRIFVYGAGRSGLALKMFAMRLAQLGKPVVVVGQITAPPIQKDDLLLVASGSGKTAQTNAFVQTAAATGARTILLSTKSVSPIAEIADQTIPLGGKEKYATHSTSSQPLGAAFEQIVFLYLEAVVLRLISEWQISEHEMSARHANLE</sequence>
<dbReference type="InterPro" id="IPR001347">
    <property type="entry name" value="SIS_dom"/>
</dbReference>
<dbReference type="InterPro" id="IPR017552">
    <property type="entry name" value="PHI/rmpB"/>
</dbReference>